<keyword evidence="3" id="KW-1185">Reference proteome</keyword>
<accession>A0A0M9AJM4</accession>
<reference evidence="2 3" key="1">
    <citation type="submission" date="2015-08" db="EMBL/GenBank/DDBJ databases">
        <title>Genomes of Isolates from Cabo Rojo, PR.</title>
        <authorList>
            <person name="Sanchez-Nieves R.L."/>
            <person name="Montalvo-Rodriguez R."/>
        </authorList>
    </citation>
    <scope>NUCLEOTIDE SEQUENCE [LARGE SCALE GENOMIC DNA]</scope>
    <source>
        <strain evidence="2 3">SL3</strain>
    </source>
</reference>
<name>A0A0M9AJM4_9EURY</name>
<sequence>MTVQKHGLANYGRYLVTKLIVIFSRCDCIFTKNIQISFKRAGPIRNYFIWFYTVKYFPRFVIRMIVMITEFIIILIVNQSSKHQARVFISQMIWDNGSAGCLHFA</sequence>
<dbReference type="EMBL" id="LIUF01000002">
    <property type="protein sequence ID" value="KOX93407.1"/>
    <property type="molecule type" value="Genomic_DNA"/>
</dbReference>
<gene>
    <name evidence="2" type="ORF">AMS69_05640</name>
</gene>
<evidence type="ECO:0000313" key="3">
    <source>
        <dbReference type="Proteomes" id="UP000037729"/>
    </source>
</evidence>
<keyword evidence="1" id="KW-0812">Transmembrane</keyword>
<comment type="caution">
    <text evidence="2">The sequence shown here is derived from an EMBL/GenBank/DDBJ whole genome shotgun (WGS) entry which is preliminary data.</text>
</comment>
<proteinExistence type="predicted"/>
<protein>
    <submittedName>
        <fullName evidence="2">Uncharacterized protein</fullName>
    </submittedName>
</protein>
<feature type="transmembrane region" description="Helical" evidence="1">
    <location>
        <begin position="60"/>
        <end position="77"/>
    </location>
</feature>
<dbReference type="Proteomes" id="UP000037729">
    <property type="component" value="Unassembled WGS sequence"/>
</dbReference>
<dbReference type="AlphaFoldDB" id="A0A0M9AJM4"/>
<keyword evidence="1" id="KW-1133">Transmembrane helix</keyword>
<organism evidence="2 3">
    <name type="scientific">Haloarcula rubripromontorii</name>
    <dbReference type="NCBI Taxonomy" id="1705562"/>
    <lineage>
        <taxon>Archaea</taxon>
        <taxon>Methanobacteriati</taxon>
        <taxon>Methanobacteriota</taxon>
        <taxon>Stenosarchaea group</taxon>
        <taxon>Halobacteria</taxon>
        <taxon>Halobacteriales</taxon>
        <taxon>Haloarculaceae</taxon>
        <taxon>Haloarcula</taxon>
    </lineage>
</organism>
<evidence type="ECO:0000256" key="1">
    <source>
        <dbReference type="SAM" id="Phobius"/>
    </source>
</evidence>
<keyword evidence="1" id="KW-0472">Membrane</keyword>
<evidence type="ECO:0000313" key="2">
    <source>
        <dbReference type="EMBL" id="KOX93407.1"/>
    </source>
</evidence>